<evidence type="ECO:0000313" key="3">
    <source>
        <dbReference type="EMBL" id="ABW25335.1"/>
    </source>
</evidence>
<dbReference type="InterPro" id="IPR027051">
    <property type="entry name" value="XdhC_Rossmann_dom"/>
</dbReference>
<dbReference type="KEGG" id="amr:AM1_0249"/>
<feature type="domain" description="XdhC- CoxI" evidence="1">
    <location>
        <begin position="122"/>
        <end position="186"/>
    </location>
</feature>
<dbReference type="Gene3D" id="3.40.50.720">
    <property type="entry name" value="NAD(P)-binding Rossmann-like Domain"/>
    <property type="match status" value="1"/>
</dbReference>
<keyword evidence="4" id="KW-1185">Reference proteome</keyword>
<dbReference type="Pfam" id="PF02625">
    <property type="entry name" value="XdhC_CoxI"/>
    <property type="match status" value="1"/>
</dbReference>
<sequence>MKELQEIIPFVIQADHQDPSIIVATVLQAEESSYCRSGTRILLTKADQTIRAICEDYIDQKIINQVKQLVQINGCPQVYRYHVDQLHTLDKTSSRGGTTILLEPLNSRSTRAQFDFIAECYDENQSGAIATVFTVEGDIPAQVASRLFLKMDGSVANQIGDHFLTNLIFQDTVKILAAGQTRTRSYPFIDGYVQALIEVIIPPIQLYIFGITPYTSPITLLAKQLGWTVVIVEHPSREIKLNHFPEADHILQVEPQDLHQQIQLSSYSAAVVMTGDFEQDLAIVKFLWSSAIGYLGVPGTKARTQQLIQGLQDGGSLTPEQLNRLHGPIGLDIGAETPSEIALAIVSEIQAVVKHRTGSFLREQQNSVYDSAPDLISLIQ</sequence>
<dbReference type="OrthoDB" id="9773039at2"/>
<dbReference type="InterPro" id="IPR003777">
    <property type="entry name" value="XdhC_CoxI"/>
</dbReference>
<dbReference type="EMBL" id="CP000828">
    <property type="protein sequence ID" value="ABW25335.1"/>
    <property type="molecule type" value="Genomic_DNA"/>
</dbReference>
<dbReference type="PANTHER" id="PTHR30388:SF6">
    <property type="entry name" value="XANTHINE DEHYDROGENASE SUBUNIT A-RELATED"/>
    <property type="match status" value="1"/>
</dbReference>
<dbReference type="InterPro" id="IPR052698">
    <property type="entry name" value="MoCofactor_Util/Proc"/>
</dbReference>
<proteinExistence type="predicted"/>
<dbReference type="Proteomes" id="UP000000268">
    <property type="component" value="Chromosome"/>
</dbReference>
<protein>
    <submittedName>
        <fullName evidence="3">Conserved domain protein</fullName>
    </submittedName>
</protein>
<dbReference type="PANTHER" id="PTHR30388">
    <property type="entry name" value="ALDEHYDE OXIDOREDUCTASE MOLYBDENUM COFACTOR ASSEMBLY PROTEIN"/>
    <property type="match status" value="1"/>
</dbReference>
<dbReference type="eggNOG" id="COG1975">
    <property type="taxonomic scope" value="Bacteria"/>
</dbReference>
<dbReference type="AlphaFoldDB" id="B0C8U5"/>
<name>B0C8U5_ACAM1</name>
<feature type="domain" description="XdhC Rossmann" evidence="2">
    <location>
        <begin position="206"/>
        <end position="349"/>
    </location>
</feature>
<evidence type="ECO:0000259" key="1">
    <source>
        <dbReference type="Pfam" id="PF02625"/>
    </source>
</evidence>
<reference evidence="3 4" key="1">
    <citation type="journal article" date="2008" name="Proc. Natl. Acad. Sci. U.S.A.">
        <title>Niche adaptation and genome expansion in the chlorophyll d-producing cyanobacterium Acaryochloris marina.</title>
        <authorList>
            <person name="Swingley W.D."/>
            <person name="Chen M."/>
            <person name="Cheung P.C."/>
            <person name="Conrad A.L."/>
            <person name="Dejesa L.C."/>
            <person name="Hao J."/>
            <person name="Honchak B.M."/>
            <person name="Karbach L.E."/>
            <person name="Kurdoglu A."/>
            <person name="Lahiri S."/>
            <person name="Mastrian S.D."/>
            <person name="Miyashita H."/>
            <person name="Page L."/>
            <person name="Ramakrishna P."/>
            <person name="Satoh S."/>
            <person name="Sattley W.M."/>
            <person name="Shimada Y."/>
            <person name="Taylor H.L."/>
            <person name="Tomo T."/>
            <person name="Tsuchiya T."/>
            <person name="Wang Z.T."/>
            <person name="Raymond J."/>
            <person name="Mimuro M."/>
            <person name="Blankenship R.E."/>
            <person name="Touchman J.W."/>
        </authorList>
    </citation>
    <scope>NUCLEOTIDE SEQUENCE [LARGE SCALE GENOMIC DNA]</scope>
    <source>
        <strain evidence="4">MBIC 11017</strain>
    </source>
</reference>
<dbReference type="STRING" id="329726.AM1_0249"/>
<dbReference type="RefSeq" id="WP_012160945.1">
    <property type="nucleotide sequence ID" value="NC_009925.1"/>
</dbReference>
<evidence type="ECO:0000259" key="2">
    <source>
        <dbReference type="Pfam" id="PF13478"/>
    </source>
</evidence>
<dbReference type="HOGENOM" id="CLU_041115_1_1_3"/>
<organism evidence="3 4">
    <name type="scientific">Acaryochloris marina (strain MBIC 11017)</name>
    <dbReference type="NCBI Taxonomy" id="329726"/>
    <lineage>
        <taxon>Bacteria</taxon>
        <taxon>Bacillati</taxon>
        <taxon>Cyanobacteriota</taxon>
        <taxon>Cyanophyceae</taxon>
        <taxon>Acaryochloridales</taxon>
        <taxon>Acaryochloridaceae</taxon>
        <taxon>Acaryochloris</taxon>
    </lineage>
</organism>
<gene>
    <name evidence="3" type="ordered locus">AM1_0249</name>
</gene>
<accession>B0C8U5</accession>
<evidence type="ECO:0000313" key="4">
    <source>
        <dbReference type="Proteomes" id="UP000000268"/>
    </source>
</evidence>
<dbReference type="Pfam" id="PF13478">
    <property type="entry name" value="XdhC_C"/>
    <property type="match status" value="1"/>
</dbReference>